<evidence type="ECO:0000256" key="3">
    <source>
        <dbReference type="SAM" id="MobiDB-lite"/>
    </source>
</evidence>
<feature type="region of interest" description="Disordered" evidence="3">
    <location>
        <begin position="47"/>
        <end position="70"/>
    </location>
</feature>
<keyword evidence="2" id="KW-0663">Pyridoxal phosphate</keyword>
<dbReference type="Proteomes" id="UP001152484">
    <property type="component" value="Unassembled WGS sequence"/>
</dbReference>
<comment type="function">
    <text evidence="2">Allosteric enzyme that catalyzes the rate-limiting step in glycogen catabolism, the phosphorolytic cleavage of glycogen to produce glucose-1-phosphate, and plays a central role in maintaining cellular and organismal glucose homeostasis.</text>
</comment>
<dbReference type="PANTHER" id="PTHR11468">
    <property type="entry name" value="GLYCOGEN PHOSPHORYLASE"/>
    <property type="match status" value="1"/>
</dbReference>
<dbReference type="SUPFAM" id="SSF53756">
    <property type="entry name" value="UDP-Glycosyltransferase/glycogen phosphorylase"/>
    <property type="match status" value="1"/>
</dbReference>
<comment type="cofactor">
    <cofactor evidence="2">
        <name>pyridoxal 5'-phosphate</name>
        <dbReference type="ChEBI" id="CHEBI:597326"/>
    </cofactor>
</comment>
<dbReference type="Gene3D" id="3.40.50.2000">
    <property type="entry name" value="Glycogen Phosphorylase B"/>
    <property type="match status" value="1"/>
</dbReference>
<protein>
    <recommendedName>
        <fullName evidence="2">Alpha-1,4 glucan phosphorylase</fullName>
        <ecNumber evidence="2">2.4.1.1</ecNumber>
    </recommendedName>
</protein>
<feature type="compositionally biased region" description="Low complexity" evidence="3">
    <location>
        <begin position="53"/>
        <end position="65"/>
    </location>
</feature>
<evidence type="ECO:0000256" key="2">
    <source>
        <dbReference type="RuleBase" id="RU000587"/>
    </source>
</evidence>
<comment type="similarity">
    <text evidence="1 2">Belongs to the glycogen phosphorylase family.</text>
</comment>
<proteinExistence type="inferred from homology"/>
<sequence>MEAEHVLLNQKLDVRGAMLDARGVQLVAITTSLAVFTALIKTSMPPTAERHSSAAASSDSASASAHEPEEIVEQERDVVLGSCGSGRLASCFLDSMAILDSPSWGYGLRYKYGLQKQRITEARQEEVTEAWLEKFSPWEVARYDIVFPVRLFYDDHVDPNSSRKGIGEEVIHAVAYDVPILGYKTKNTNSLRLW</sequence>
<dbReference type="GO" id="GO:0008184">
    <property type="term" value="F:glycogen phosphorylase activity"/>
    <property type="evidence" value="ECO:0007669"/>
    <property type="project" value="InterPro"/>
</dbReference>
<dbReference type="GO" id="GO:0030170">
    <property type="term" value="F:pyridoxal phosphate binding"/>
    <property type="evidence" value="ECO:0007669"/>
    <property type="project" value="TreeGrafter"/>
</dbReference>
<evidence type="ECO:0000313" key="4">
    <source>
        <dbReference type="EMBL" id="CAH9060084.1"/>
    </source>
</evidence>
<evidence type="ECO:0000256" key="1">
    <source>
        <dbReference type="ARBA" id="ARBA00006047"/>
    </source>
</evidence>
<reference evidence="4" key="1">
    <citation type="submission" date="2022-07" db="EMBL/GenBank/DDBJ databases">
        <authorList>
            <person name="Macas J."/>
            <person name="Novak P."/>
            <person name="Neumann P."/>
        </authorList>
    </citation>
    <scope>NUCLEOTIDE SEQUENCE</scope>
</reference>
<dbReference type="PANTHER" id="PTHR11468:SF4">
    <property type="entry name" value="ALPHA-GLUCAN PHOSPHORYLASE 2, CYTOSOLIC"/>
    <property type="match status" value="1"/>
</dbReference>
<dbReference type="AlphaFoldDB" id="A0A9P0YJ90"/>
<keyword evidence="2" id="KW-0328">Glycosyltransferase</keyword>
<dbReference type="GO" id="GO:0005737">
    <property type="term" value="C:cytoplasm"/>
    <property type="evidence" value="ECO:0007669"/>
    <property type="project" value="TreeGrafter"/>
</dbReference>
<accession>A0A9P0YJ90</accession>
<evidence type="ECO:0000313" key="5">
    <source>
        <dbReference type="Proteomes" id="UP001152484"/>
    </source>
</evidence>
<dbReference type="GO" id="GO:0005980">
    <property type="term" value="P:glycogen catabolic process"/>
    <property type="evidence" value="ECO:0007669"/>
    <property type="project" value="TreeGrafter"/>
</dbReference>
<comment type="catalytic activity">
    <reaction evidence="2">
        <text>[(1-&gt;4)-alpha-D-glucosyl](n) + phosphate = [(1-&gt;4)-alpha-D-glucosyl](n-1) + alpha-D-glucose 1-phosphate</text>
        <dbReference type="Rhea" id="RHEA:41732"/>
        <dbReference type="Rhea" id="RHEA-COMP:9584"/>
        <dbReference type="Rhea" id="RHEA-COMP:9586"/>
        <dbReference type="ChEBI" id="CHEBI:15444"/>
        <dbReference type="ChEBI" id="CHEBI:43474"/>
        <dbReference type="ChEBI" id="CHEBI:58601"/>
        <dbReference type="EC" id="2.4.1.1"/>
    </reaction>
</comment>
<dbReference type="InterPro" id="IPR000811">
    <property type="entry name" value="Glyco_trans_35"/>
</dbReference>
<keyword evidence="5" id="KW-1185">Reference proteome</keyword>
<comment type="caution">
    <text evidence="4">The sequence shown here is derived from an EMBL/GenBank/DDBJ whole genome shotgun (WGS) entry which is preliminary data.</text>
</comment>
<keyword evidence="2" id="KW-0119">Carbohydrate metabolism</keyword>
<dbReference type="Pfam" id="PF00343">
    <property type="entry name" value="Phosphorylase"/>
    <property type="match status" value="1"/>
</dbReference>
<dbReference type="EMBL" id="CAMAPE010000004">
    <property type="protein sequence ID" value="CAH9060084.1"/>
    <property type="molecule type" value="Genomic_DNA"/>
</dbReference>
<name>A0A9P0YJ90_CUSEU</name>
<organism evidence="4 5">
    <name type="scientific">Cuscuta europaea</name>
    <name type="common">European dodder</name>
    <dbReference type="NCBI Taxonomy" id="41803"/>
    <lineage>
        <taxon>Eukaryota</taxon>
        <taxon>Viridiplantae</taxon>
        <taxon>Streptophyta</taxon>
        <taxon>Embryophyta</taxon>
        <taxon>Tracheophyta</taxon>
        <taxon>Spermatophyta</taxon>
        <taxon>Magnoliopsida</taxon>
        <taxon>eudicotyledons</taxon>
        <taxon>Gunneridae</taxon>
        <taxon>Pentapetalae</taxon>
        <taxon>asterids</taxon>
        <taxon>lamiids</taxon>
        <taxon>Solanales</taxon>
        <taxon>Convolvulaceae</taxon>
        <taxon>Cuscuteae</taxon>
        <taxon>Cuscuta</taxon>
        <taxon>Cuscuta subgen. Cuscuta</taxon>
    </lineage>
</organism>
<keyword evidence="2" id="KW-0808">Transferase</keyword>
<dbReference type="EC" id="2.4.1.1" evidence="2"/>
<gene>
    <name evidence="4" type="ORF">CEURO_LOCUS1515</name>
</gene>